<evidence type="ECO:0000313" key="3">
    <source>
        <dbReference type="Proteomes" id="UP000051820"/>
    </source>
</evidence>
<accession>A0A0R1W2Q9</accession>
<dbReference type="InterPro" id="IPR011009">
    <property type="entry name" value="Kinase-like_dom_sf"/>
</dbReference>
<comment type="caution">
    <text evidence="2">The sequence shown here is derived from an EMBL/GenBank/DDBJ whole genome shotgun (WGS) entry which is preliminary data.</text>
</comment>
<keyword evidence="1" id="KW-0808">Transferase</keyword>
<comment type="similarity">
    <text evidence="1">Belongs to the fructosamine kinase family.</text>
</comment>
<dbReference type="RefSeq" id="WP_010622239.1">
    <property type="nucleotide sequence ID" value="NZ_AZGF01000011.1"/>
</dbReference>
<dbReference type="eggNOG" id="COG3001">
    <property type="taxonomic scope" value="Bacteria"/>
</dbReference>
<dbReference type="Pfam" id="PF03881">
    <property type="entry name" value="Fructosamin_kin"/>
    <property type="match status" value="1"/>
</dbReference>
<dbReference type="SUPFAM" id="SSF56112">
    <property type="entry name" value="Protein kinase-like (PK-like)"/>
    <property type="match status" value="1"/>
</dbReference>
<keyword evidence="3" id="KW-1185">Reference proteome</keyword>
<dbReference type="Proteomes" id="UP000051820">
    <property type="component" value="Unassembled WGS sequence"/>
</dbReference>
<dbReference type="PANTHER" id="PTHR12149">
    <property type="entry name" value="FRUCTOSAMINE 3 KINASE-RELATED PROTEIN"/>
    <property type="match status" value="1"/>
</dbReference>
<evidence type="ECO:0000313" key="2">
    <source>
        <dbReference type="EMBL" id="KRM12078.1"/>
    </source>
</evidence>
<dbReference type="InterPro" id="IPR016477">
    <property type="entry name" value="Fructo-/Ketosamine-3-kinase"/>
</dbReference>
<name>A0A0R1W2Q9_9LACO</name>
<protein>
    <submittedName>
        <fullName evidence="2">Fructosamine kinase</fullName>
    </submittedName>
</protein>
<reference evidence="2 3" key="1">
    <citation type="journal article" date="2015" name="Genome Announc.">
        <title>Expanding the biotechnology potential of lactobacilli through comparative genomics of 213 strains and associated genera.</title>
        <authorList>
            <person name="Sun Z."/>
            <person name="Harris H.M."/>
            <person name="McCann A."/>
            <person name="Guo C."/>
            <person name="Argimon S."/>
            <person name="Zhang W."/>
            <person name="Yang X."/>
            <person name="Jeffery I.B."/>
            <person name="Cooney J.C."/>
            <person name="Kagawa T.F."/>
            <person name="Liu W."/>
            <person name="Song Y."/>
            <person name="Salvetti E."/>
            <person name="Wrobel A."/>
            <person name="Rasinkangas P."/>
            <person name="Parkhill J."/>
            <person name="Rea M.C."/>
            <person name="O'Sullivan O."/>
            <person name="Ritari J."/>
            <person name="Douillard F.P."/>
            <person name="Paul Ross R."/>
            <person name="Yang R."/>
            <person name="Briner A.E."/>
            <person name="Felis G.E."/>
            <person name="de Vos W.M."/>
            <person name="Barrangou R."/>
            <person name="Klaenhammer T.R."/>
            <person name="Caufield P.W."/>
            <person name="Cui Y."/>
            <person name="Zhang H."/>
            <person name="O'Toole P.W."/>
        </authorList>
    </citation>
    <scope>NUCLEOTIDE SEQUENCE [LARGE SCALE GENOMIC DNA]</scope>
    <source>
        <strain evidence="2 3">DSM 5007</strain>
    </source>
</reference>
<gene>
    <name evidence="2" type="ORF">FD16_GL000290</name>
</gene>
<evidence type="ECO:0000256" key="1">
    <source>
        <dbReference type="PIRNR" id="PIRNR006221"/>
    </source>
</evidence>
<dbReference type="STRING" id="1423807.FD16_GL000290"/>
<sequence length="282" mass="32531">MRSNLNSDWLSKLPLDNISSARPVSGGDINLAYQIKSSDSRYFLKVQPNHPSDYFDHERAGLTALGDVVNAPQPISQGEINGDAYLLLNWIDTGQGSQHDLGKMVAILHQHHNQQFGFDFNHQSGNLTKNNQWQNSWVTFYTEQRLDMLASASADNHVWNSWRQTHFDQMRQQFINYYNNHPVEPSLLHGDLWSGNYMFSGDGQPVLIDPDAFYGDRELDLAMTTIFGGFSQEFYQSYEEQYPIPSGLEDRLPWYQFYYLCMHLNLFGESYGDSVDRILSNY</sequence>
<dbReference type="Gene3D" id="3.30.200.20">
    <property type="entry name" value="Phosphorylase Kinase, domain 1"/>
    <property type="match status" value="1"/>
</dbReference>
<dbReference type="Gene3D" id="3.90.1200.10">
    <property type="match status" value="1"/>
</dbReference>
<dbReference type="EMBL" id="AZGF01000011">
    <property type="protein sequence ID" value="KRM12078.1"/>
    <property type="molecule type" value="Genomic_DNA"/>
</dbReference>
<keyword evidence="1 2" id="KW-0418">Kinase</keyword>
<dbReference type="PATRIC" id="fig|1423807.3.peg.293"/>
<dbReference type="OrthoDB" id="5291879at2"/>
<dbReference type="AlphaFoldDB" id="A0A0R1W2Q9"/>
<dbReference type="GO" id="GO:0016301">
    <property type="term" value="F:kinase activity"/>
    <property type="evidence" value="ECO:0007669"/>
    <property type="project" value="UniProtKB-UniRule"/>
</dbReference>
<dbReference type="PIRSF" id="PIRSF006221">
    <property type="entry name" value="Ketosamine-3-kinase"/>
    <property type="match status" value="1"/>
</dbReference>
<proteinExistence type="inferred from homology"/>
<organism evidence="2 3">
    <name type="scientific">Paucilactobacillus suebicus DSM 5007 = KCTC 3549</name>
    <dbReference type="NCBI Taxonomy" id="1423807"/>
    <lineage>
        <taxon>Bacteria</taxon>
        <taxon>Bacillati</taxon>
        <taxon>Bacillota</taxon>
        <taxon>Bacilli</taxon>
        <taxon>Lactobacillales</taxon>
        <taxon>Lactobacillaceae</taxon>
        <taxon>Paucilactobacillus</taxon>
    </lineage>
</organism>
<dbReference type="PANTHER" id="PTHR12149:SF8">
    <property type="entry name" value="PROTEIN-RIBULOSAMINE 3-KINASE"/>
    <property type="match status" value="1"/>
</dbReference>